<protein>
    <submittedName>
        <fullName evidence="1">Uncharacterized protein</fullName>
    </submittedName>
</protein>
<dbReference type="EMBL" id="EAAA01002488">
    <property type="status" value="NOT_ANNOTATED_CDS"/>
    <property type="molecule type" value="Genomic_DNA"/>
</dbReference>
<reference evidence="1" key="2">
    <citation type="journal article" date="2008" name="Genome Biol.">
        <title>Improved genome assembly and evidence-based global gene model set for the chordate Ciona intestinalis: new insight into intron and operon populations.</title>
        <authorList>
            <person name="Satou Y."/>
            <person name="Mineta K."/>
            <person name="Ogasawara M."/>
            <person name="Sasakura Y."/>
            <person name="Shoguchi E."/>
            <person name="Ueno K."/>
            <person name="Yamada L."/>
            <person name="Matsumoto J."/>
            <person name="Wasserscheid J."/>
            <person name="Dewar K."/>
            <person name="Wiley G.B."/>
            <person name="Macmil S.L."/>
            <person name="Roe B.A."/>
            <person name="Zeller R.W."/>
            <person name="Hastings K.E."/>
            <person name="Lemaire P."/>
            <person name="Lindquist E."/>
            <person name="Endo T."/>
            <person name="Hotta K."/>
            <person name="Inaba K."/>
        </authorList>
    </citation>
    <scope>NUCLEOTIDE SEQUENCE [LARGE SCALE GENOMIC DNA]</scope>
    <source>
        <strain evidence="1">wild type</strain>
    </source>
</reference>
<dbReference type="Ensembl" id="ENSCINT00000036728.1">
    <property type="protein sequence ID" value="ENSCINP00000031191.1"/>
    <property type="gene ID" value="ENSCING00000025052.1"/>
</dbReference>
<reference evidence="1" key="4">
    <citation type="submission" date="2025-09" db="UniProtKB">
        <authorList>
            <consortium name="Ensembl"/>
        </authorList>
    </citation>
    <scope>IDENTIFICATION</scope>
</reference>
<reference evidence="1" key="3">
    <citation type="submission" date="2025-08" db="UniProtKB">
        <authorList>
            <consortium name="Ensembl"/>
        </authorList>
    </citation>
    <scope>IDENTIFICATION</scope>
</reference>
<evidence type="ECO:0000313" key="1">
    <source>
        <dbReference type="Ensembl" id="ENSCINP00000031191.1"/>
    </source>
</evidence>
<evidence type="ECO:0000313" key="2">
    <source>
        <dbReference type="Proteomes" id="UP000008144"/>
    </source>
</evidence>
<dbReference type="InParanoid" id="H2XNF8"/>
<organism evidence="1 2">
    <name type="scientific">Ciona intestinalis</name>
    <name type="common">Transparent sea squirt</name>
    <name type="synonym">Ascidia intestinalis</name>
    <dbReference type="NCBI Taxonomy" id="7719"/>
    <lineage>
        <taxon>Eukaryota</taxon>
        <taxon>Metazoa</taxon>
        <taxon>Chordata</taxon>
        <taxon>Tunicata</taxon>
        <taxon>Ascidiacea</taxon>
        <taxon>Phlebobranchia</taxon>
        <taxon>Cionidae</taxon>
        <taxon>Ciona</taxon>
    </lineage>
</organism>
<name>H2XNF8_CIOIN</name>
<accession>H2XNF8</accession>
<sequence length="39" mass="4283">MLAEPMSSEIASSDMFDDQMFYTVADLPVAIQSILEGND</sequence>
<proteinExistence type="predicted"/>
<dbReference type="AlphaFoldDB" id="H2XNF8"/>
<dbReference type="Proteomes" id="UP000008144">
    <property type="component" value="Chromosome 7"/>
</dbReference>
<dbReference type="HOGENOM" id="CLU_3319787_0_0_1"/>
<reference evidence="2" key="1">
    <citation type="journal article" date="2002" name="Science">
        <title>The draft genome of Ciona intestinalis: insights into chordate and vertebrate origins.</title>
        <authorList>
            <person name="Dehal P."/>
            <person name="Satou Y."/>
            <person name="Campbell R.K."/>
            <person name="Chapman J."/>
            <person name="Degnan B."/>
            <person name="De Tomaso A."/>
            <person name="Davidson B."/>
            <person name="Di Gregorio A."/>
            <person name="Gelpke M."/>
            <person name="Goodstein D.M."/>
            <person name="Harafuji N."/>
            <person name="Hastings K.E."/>
            <person name="Ho I."/>
            <person name="Hotta K."/>
            <person name="Huang W."/>
            <person name="Kawashima T."/>
            <person name="Lemaire P."/>
            <person name="Martinez D."/>
            <person name="Meinertzhagen I.A."/>
            <person name="Necula S."/>
            <person name="Nonaka M."/>
            <person name="Putnam N."/>
            <person name="Rash S."/>
            <person name="Saiga H."/>
            <person name="Satake M."/>
            <person name="Terry A."/>
            <person name="Yamada L."/>
            <person name="Wang H.G."/>
            <person name="Awazu S."/>
            <person name="Azumi K."/>
            <person name="Boore J."/>
            <person name="Branno M."/>
            <person name="Chin-Bow S."/>
            <person name="DeSantis R."/>
            <person name="Doyle S."/>
            <person name="Francino P."/>
            <person name="Keys D.N."/>
            <person name="Haga S."/>
            <person name="Hayashi H."/>
            <person name="Hino K."/>
            <person name="Imai K.S."/>
            <person name="Inaba K."/>
            <person name="Kano S."/>
            <person name="Kobayashi K."/>
            <person name="Kobayashi M."/>
            <person name="Lee B.I."/>
            <person name="Makabe K.W."/>
            <person name="Manohar C."/>
            <person name="Matassi G."/>
            <person name="Medina M."/>
            <person name="Mochizuki Y."/>
            <person name="Mount S."/>
            <person name="Morishita T."/>
            <person name="Miura S."/>
            <person name="Nakayama A."/>
            <person name="Nishizaka S."/>
            <person name="Nomoto H."/>
            <person name="Ohta F."/>
            <person name="Oishi K."/>
            <person name="Rigoutsos I."/>
            <person name="Sano M."/>
            <person name="Sasaki A."/>
            <person name="Sasakura Y."/>
            <person name="Shoguchi E."/>
            <person name="Shin-i T."/>
            <person name="Spagnuolo A."/>
            <person name="Stainier D."/>
            <person name="Suzuki M.M."/>
            <person name="Tassy O."/>
            <person name="Takatori N."/>
            <person name="Tokuoka M."/>
            <person name="Yagi K."/>
            <person name="Yoshizaki F."/>
            <person name="Wada S."/>
            <person name="Zhang C."/>
            <person name="Hyatt P.D."/>
            <person name="Larimer F."/>
            <person name="Detter C."/>
            <person name="Doggett N."/>
            <person name="Glavina T."/>
            <person name="Hawkins T."/>
            <person name="Richardson P."/>
            <person name="Lucas S."/>
            <person name="Kohara Y."/>
            <person name="Levine M."/>
            <person name="Satoh N."/>
            <person name="Rokhsar D.S."/>
        </authorList>
    </citation>
    <scope>NUCLEOTIDE SEQUENCE [LARGE SCALE GENOMIC DNA]</scope>
</reference>
<keyword evidence="2" id="KW-1185">Reference proteome</keyword>